<dbReference type="AlphaFoldDB" id="A0A5B7JZ96"/>
<evidence type="ECO:0000313" key="2">
    <source>
        <dbReference type="Proteomes" id="UP000324222"/>
    </source>
</evidence>
<comment type="caution">
    <text evidence="1">The sequence shown here is derived from an EMBL/GenBank/DDBJ whole genome shotgun (WGS) entry which is preliminary data.</text>
</comment>
<gene>
    <name evidence="1" type="ORF">E2C01_096993</name>
</gene>
<dbReference type="Proteomes" id="UP000324222">
    <property type="component" value="Unassembled WGS sequence"/>
</dbReference>
<reference evidence="1 2" key="1">
    <citation type="submission" date="2019-05" db="EMBL/GenBank/DDBJ databases">
        <title>Another draft genome of Portunus trituberculatus and its Hox gene families provides insights of decapod evolution.</title>
        <authorList>
            <person name="Jeong J.-H."/>
            <person name="Song I."/>
            <person name="Kim S."/>
            <person name="Choi T."/>
            <person name="Kim D."/>
            <person name="Ryu S."/>
            <person name="Kim W."/>
        </authorList>
    </citation>
    <scope>NUCLEOTIDE SEQUENCE [LARGE SCALE GENOMIC DNA]</scope>
    <source>
        <tissue evidence="1">Muscle</tissue>
    </source>
</reference>
<protein>
    <submittedName>
        <fullName evidence="1">Uncharacterized protein</fullName>
    </submittedName>
</protein>
<proteinExistence type="predicted"/>
<dbReference type="EMBL" id="VSRR010127219">
    <property type="protein sequence ID" value="MPD01463.1"/>
    <property type="molecule type" value="Genomic_DNA"/>
</dbReference>
<name>A0A5B7JZ96_PORTR</name>
<keyword evidence="2" id="KW-1185">Reference proteome</keyword>
<organism evidence="1 2">
    <name type="scientific">Portunus trituberculatus</name>
    <name type="common">Swimming crab</name>
    <name type="synonym">Neptunus trituberculatus</name>
    <dbReference type="NCBI Taxonomy" id="210409"/>
    <lineage>
        <taxon>Eukaryota</taxon>
        <taxon>Metazoa</taxon>
        <taxon>Ecdysozoa</taxon>
        <taxon>Arthropoda</taxon>
        <taxon>Crustacea</taxon>
        <taxon>Multicrustacea</taxon>
        <taxon>Malacostraca</taxon>
        <taxon>Eumalacostraca</taxon>
        <taxon>Eucarida</taxon>
        <taxon>Decapoda</taxon>
        <taxon>Pleocyemata</taxon>
        <taxon>Brachyura</taxon>
        <taxon>Eubrachyura</taxon>
        <taxon>Portunoidea</taxon>
        <taxon>Portunidae</taxon>
        <taxon>Portuninae</taxon>
        <taxon>Portunus</taxon>
    </lineage>
</organism>
<accession>A0A5B7JZ96</accession>
<evidence type="ECO:0000313" key="1">
    <source>
        <dbReference type="EMBL" id="MPD01463.1"/>
    </source>
</evidence>
<sequence length="41" mass="4561">MQISTLQPEPMSCGCAMPHVHVFRLMSSLSRSCFTTSPPKH</sequence>